<sequence>MTHKWWQLARSCSLFAGGEAKMDTLRLIVWWGHHLCRKIQRLKQEQPQASLEKIAFNILDRWGLPVIPWSGNPLSASLCKLQDHGIAMKFGLVWPDNEDFDPINHFDWTQCTVTIDVKTTSLAMLNYEPKTWDGIRQLVSAVPLSHPLWEIDPTLGL</sequence>
<protein>
    <submittedName>
        <fullName evidence="1">Uncharacterized protein</fullName>
    </submittedName>
</protein>
<name>A0ACB7P1Q0_9PEZI</name>
<reference evidence="1 2" key="1">
    <citation type="journal article" date="2021" name="Nat. Commun.">
        <title>Genetic determinants of endophytism in the Arabidopsis root mycobiome.</title>
        <authorList>
            <person name="Mesny F."/>
            <person name="Miyauchi S."/>
            <person name="Thiergart T."/>
            <person name="Pickel B."/>
            <person name="Atanasova L."/>
            <person name="Karlsson M."/>
            <person name="Huettel B."/>
            <person name="Barry K.W."/>
            <person name="Haridas S."/>
            <person name="Chen C."/>
            <person name="Bauer D."/>
            <person name="Andreopoulos W."/>
            <person name="Pangilinan J."/>
            <person name="LaButti K."/>
            <person name="Riley R."/>
            <person name="Lipzen A."/>
            <person name="Clum A."/>
            <person name="Drula E."/>
            <person name="Henrissat B."/>
            <person name="Kohler A."/>
            <person name="Grigoriev I.V."/>
            <person name="Martin F.M."/>
            <person name="Hacquard S."/>
        </authorList>
    </citation>
    <scope>NUCLEOTIDE SEQUENCE [LARGE SCALE GENOMIC DNA]</scope>
    <source>
        <strain evidence="1 2">MPI-SDFR-AT-0079</strain>
    </source>
</reference>
<gene>
    <name evidence="1" type="ORF">F5144DRAFT_615065</name>
</gene>
<dbReference type="Proteomes" id="UP000724584">
    <property type="component" value="Unassembled WGS sequence"/>
</dbReference>
<organism evidence="1 2">
    <name type="scientific">Chaetomium tenue</name>
    <dbReference type="NCBI Taxonomy" id="1854479"/>
    <lineage>
        <taxon>Eukaryota</taxon>
        <taxon>Fungi</taxon>
        <taxon>Dikarya</taxon>
        <taxon>Ascomycota</taxon>
        <taxon>Pezizomycotina</taxon>
        <taxon>Sordariomycetes</taxon>
        <taxon>Sordariomycetidae</taxon>
        <taxon>Sordariales</taxon>
        <taxon>Chaetomiaceae</taxon>
        <taxon>Chaetomium</taxon>
    </lineage>
</organism>
<dbReference type="EMBL" id="JAGIZQ010000006">
    <property type="protein sequence ID" value="KAH6623225.1"/>
    <property type="molecule type" value="Genomic_DNA"/>
</dbReference>
<comment type="caution">
    <text evidence="1">The sequence shown here is derived from an EMBL/GenBank/DDBJ whole genome shotgun (WGS) entry which is preliminary data.</text>
</comment>
<keyword evidence="2" id="KW-1185">Reference proteome</keyword>
<proteinExistence type="predicted"/>
<accession>A0ACB7P1Q0</accession>
<evidence type="ECO:0000313" key="2">
    <source>
        <dbReference type="Proteomes" id="UP000724584"/>
    </source>
</evidence>
<evidence type="ECO:0000313" key="1">
    <source>
        <dbReference type="EMBL" id="KAH6623225.1"/>
    </source>
</evidence>